<name>A0A5E4WAK3_9BURK</name>
<protein>
    <submittedName>
        <fullName evidence="2">Uncharacterized protein</fullName>
    </submittedName>
</protein>
<keyword evidence="1" id="KW-1133">Transmembrane helix</keyword>
<keyword evidence="1" id="KW-0812">Transmembrane</keyword>
<dbReference type="AlphaFoldDB" id="A0A5E4WAK3"/>
<dbReference type="EMBL" id="CABPSK010000002">
    <property type="protein sequence ID" value="VVE20135.1"/>
    <property type="molecule type" value="Genomic_DNA"/>
</dbReference>
<organism evidence="2 3">
    <name type="scientific">Pandoraea pneumonica</name>
    <dbReference type="NCBI Taxonomy" id="2508299"/>
    <lineage>
        <taxon>Bacteria</taxon>
        <taxon>Pseudomonadati</taxon>
        <taxon>Pseudomonadota</taxon>
        <taxon>Betaproteobacteria</taxon>
        <taxon>Burkholderiales</taxon>
        <taxon>Burkholderiaceae</taxon>
        <taxon>Pandoraea</taxon>
    </lineage>
</organism>
<dbReference type="GeneID" id="300405123"/>
<reference evidence="2 3" key="1">
    <citation type="submission" date="2019-08" db="EMBL/GenBank/DDBJ databases">
        <authorList>
            <person name="Peeters C."/>
        </authorList>
    </citation>
    <scope>NUCLEOTIDE SEQUENCE [LARGE SCALE GENOMIC DNA]</scope>
    <source>
        <strain evidence="2 3">LMG 31114</strain>
    </source>
</reference>
<sequence>MEAYQGYIITSLLSLFVGYLLTHLQPKSRLSFWIPHTFTFNVNEHSLSLATTSLTLQNLGRKQAEKVEILHRTRPDFFEFSPAVNYAESTTPEGHHVITIDALGPHEFVTLQMVAYKTQLQPLTIRSKDGLAKPVPARIQRVFPTWMLRFATGFMVVGVGCTAYWIAHAAYLVITTISKTAG</sequence>
<dbReference type="Proteomes" id="UP000366945">
    <property type="component" value="Unassembled WGS sequence"/>
</dbReference>
<keyword evidence="1" id="KW-0472">Membrane</keyword>
<feature type="transmembrane region" description="Helical" evidence="1">
    <location>
        <begin position="6"/>
        <end position="24"/>
    </location>
</feature>
<proteinExistence type="predicted"/>
<evidence type="ECO:0000256" key="1">
    <source>
        <dbReference type="SAM" id="Phobius"/>
    </source>
</evidence>
<feature type="transmembrane region" description="Helical" evidence="1">
    <location>
        <begin position="146"/>
        <end position="167"/>
    </location>
</feature>
<accession>A0A5E4WAK3</accession>
<evidence type="ECO:0000313" key="2">
    <source>
        <dbReference type="EMBL" id="VVE20135.1"/>
    </source>
</evidence>
<keyword evidence="3" id="KW-1185">Reference proteome</keyword>
<gene>
    <name evidence="2" type="ORF">PPN31114_03107</name>
</gene>
<dbReference type="RefSeq" id="WP_150680308.1">
    <property type="nucleotide sequence ID" value="NZ_CABPSK010000002.1"/>
</dbReference>
<dbReference type="OrthoDB" id="9131615at2"/>
<evidence type="ECO:0000313" key="3">
    <source>
        <dbReference type="Proteomes" id="UP000366945"/>
    </source>
</evidence>